<reference evidence="1 2" key="1">
    <citation type="submission" date="2024-01" db="EMBL/GenBank/DDBJ databases">
        <title>Genome assemblies of Stephania.</title>
        <authorList>
            <person name="Yang L."/>
        </authorList>
    </citation>
    <scope>NUCLEOTIDE SEQUENCE [LARGE SCALE GENOMIC DNA]</scope>
    <source>
        <strain evidence="1">YNDBR</strain>
        <tissue evidence="1">Leaf</tissue>
    </source>
</reference>
<evidence type="ECO:0000313" key="2">
    <source>
        <dbReference type="Proteomes" id="UP001420932"/>
    </source>
</evidence>
<sequence length="81" mass="8730">MRGSRSSETGQETARVMLSAEAARTRIRRLAAMNLENYPERRIIGVVAGKDLTAAGFEVIVDGAETAWVVNQPLAPSTVSQ</sequence>
<comment type="caution">
    <text evidence="1">The sequence shown here is derived from an EMBL/GenBank/DDBJ whole genome shotgun (WGS) entry which is preliminary data.</text>
</comment>
<evidence type="ECO:0000313" key="1">
    <source>
        <dbReference type="EMBL" id="KAK9098812.1"/>
    </source>
</evidence>
<organism evidence="1 2">
    <name type="scientific">Stephania yunnanensis</name>
    <dbReference type="NCBI Taxonomy" id="152371"/>
    <lineage>
        <taxon>Eukaryota</taxon>
        <taxon>Viridiplantae</taxon>
        <taxon>Streptophyta</taxon>
        <taxon>Embryophyta</taxon>
        <taxon>Tracheophyta</taxon>
        <taxon>Spermatophyta</taxon>
        <taxon>Magnoliopsida</taxon>
        <taxon>Ranunculales</taxon>
        <taxon>Menispermaceae</taxon>
        <taxon>Menispermoideae</taxon>
        <taxon>Cissampelideae</taxon>
        <taxon>Stephania</taxon>
    </lineage>
</organism>
<name>A0AAP0EVC8_9MAGN</name>
<dbReference type="Proteomes" id="UP001420932">
    <property type="component" value="Unassembled WGS sequence"/>
</dbReference>
<protein>
    <submittedName>
        <fullName evidence="1">Uncharacterized protein</fullName>
    </submittedName>
</protein>
<accession>A0AAP0EVC8</accession>
<proteinExistence type="predicted"/>
<dbReference type="EMBL" id="JBBNAF010000011">
    <property type="protein sequence ID" value="KAK9098812.1"/>
    <property type="molecule type" value="Genomic_DNA"/>
</dbReference>
<dbReference type="AlphaFoldDB" id="A0AAP0EVC8"/>
<gene>
    <name evidence="1" type="ORF">Syun_025857</name>
</gene>
<keyword evidence="2" id="KW-1185">Reference proteome</keyword>